<evidence type="ECO:0000313" key="2">
    <source>
        <dbReference type="Proteomes" id="UP000663722"/>
    </source>
</evidence>
<sequence length="41" mass="4518">MITTQTPSGKSPAKANYGLIKIRSYDLILIHMPGFSPMLLI</sequence>
<organism evidence="1 2">
    <name type="scientific">Desulfonema magnum</name>
    <dbReference type="NCBI Taxonomy" id="45655"/>
    <lineage>
        <taxon>Bacteria</taxon>
        <taxon>Pseudomonadati</taxon>
        <taxon>Thermodesulfobacteriota</taxon>
        <taxon>Desulfobacteria</taxon>
        <taxon>Desulfobacterales</taxon>
        <taxon>Desulfococcaceae</taxon>
        <taxon>Desulfonema</taxon>
    </lineage>
</organism>
<dbReference type="AlphaFoldDB" id="A0A975BNE1"/>
<reference evidence="1" key="1">
    <citation type="journal article" date="2021" name="Microb. Physiol.">
        <title>Proteogenomic Insights into the Physiology of Marine, Sulfate-Reducing, Filamentous Desulfonema limicola and Desulfonema magnum.</title>
        <authorList>
            <person name="Schnaars V."/>
            <person name="Wohlbrand L."/>
            <person name="Scheve S."/>
            <person name="Hinrichs C."/>
            <person name="Reinhardt R."/>
            <person name="Rabus R."/>
        </authorList>
    </citation>
    <scope>NUCLEOTIDE SEQUENCE</scope>
    <source>
        <strain evidence="1">4be13</strain>
    </source>
</reference>
<dbReference type="EMBL" id="CP061800">
    <property type="protein sequence ID" value="QTA88655.1"/>
    <property type="molecule type" value="Genomic_DNA"/>
</dbReference>
<name>A0A975BNE1_9BACT</name>
<accession>A0A975BNE1</accession>
<protein>
    <submittedName>
        <fullName evidence="1">Uncharacterized protein</fullName>
    </submittedName>
</protein>
<dbReference type="Proteomes" id="UP000663722">
    <property type="component" value="Chromosome"/>
</dbReference>
<keyword evidence="2" id="KW-1185">Reference proteome</keyword>
<evidence type="ECO:0000313" key="1">
    <source>
        <dbReference type="EMBL" id="QTA88655.1"/>
    </source>
</evidence>
<proteinExistence type="predicted"/>
<dbReference type="KEGG" id="dmm:dnm_047020"/>
<gene>
    <name evidence="1" type="ORF">dnm_047020</name>
</gene>